<dbReference type="GO" id="GO:0006046">
    <property type="term" value="P:N-acetylglucosamine catabolic process"/>
    <property type="evidence" value="ECO:0007669"/>
    <property type="project" value="TreeGrafter"/>
</dbReference>
<evidence type="ECO:0000313" key="5">
    <source>
        <dbReference type="EMBL" id="SKA76528.1"/>
    </source>
</evidence>
<reference evidence="6" key="1">
    <citation type="submission" date="2017-02" db="EMBL/GenBank/DDBJ databases">
        <authorList>
            <person name="Varghese N."/>
            <person name="Submissions S."/>
        </authorList>
    </citation>
    <scope>NUCLEOTIDE SEQUENCE [LARGE SCALE GENOMIC DNA]</scope>
    <source>
        <strain evidence="6">ATCC 700200</strain>
    </source>
</reference>
<keyword evidence="6" id="KW-1185">Reference proteome</keyword>
<evidence type="ECO:0000313" key="6">
    <source>
        <dbReference type="Proteomes" id="UP000190774"/>
    </source>
</evidence>
<protein>
    <submittedName>
        <fullName evidence="5">N-acyl-D-amino-acid deacylase</fullName>
    </submittedName>
</protein>
<sequence>MTIMAWLRSVTFGCMISCSLGWAQETTIPFDVIIRQARIVDGSGQASWLGDIGIHGGKITALGEVKGKAKQELNVQGKVVAPGFIDVHTHSEKICELPVAENFLRMGVTTIVTGNCGMSRTDVSAFFREIDQAKVSLHVATLIGHGAVREQGMGGKFIRAPDAAQLEAMKKLVDQAMRDGALGMSTGLIYVPGSFAKTEEIVTLAKVVAAHDGIYSSHMRYETSRIFTALDELTCIAREAKVKTELSHIKLSGPSAWGRAPEVLAYLDKARAEGLRITHDQYAYTASSTGLRQTIPDEALEGTRADFAARLKEPIRKAEIIQGMKEILSRSGRRDYSYAVIARFADDPSLNGLTIPQAAKKLRGSDALEDQIELLLEIEKRGGGSGVFHGMNEEDLKVFLKHPLTMIASDGGPRLLGEDVPHPRSYGNNARVLARYVREQKVLSLEEAIQRMTSLPAETFGLKNRGALKIGYWADLVIFDPDQVQDTSQFDDPHHYAQGFNDVLVDGMPVIRDGNLTGEHPGGALRR</sequence>
<dbReference type="GO" id="GO:0008448">
    <property type="term" value="F:N-acetylglucosamine-6-phosphate deacetylase activity"/>
    <property type="evidence" value="ECO:0007669"/>
    <property type="project" value="TreeGrafter"/>
</dbReference>
<dbReference type="Gene3D" id="3.30.1490.130">
    <property type="entry name" value="D-aminoacylase. Domain 3"/>
    <property type="match status" value="1"/>
</dbReference>
<evidence type="ECO:0000259" key="4">
    <source>
        <dbReference type="Pfam" id="PF07969"/>
    </source>
</evidence>
<organism evidence="5 6">
    <name type="scientific">Prosthecobacter debontii</name>
    <dbReference type="NCBI Taxonomy" id="48467"/>
    <lineage>
        <taxon>Bacteria</taxon>
        <taxon>Pseudomonadati</taxon>
        <taxon>Verrucomicrobiota</taxon>
        <taxon>Verrucomicrobiia</taxon>
        <taxon>Verrucomicrobiales</taxon>
        <taxon>Verrucomicrobiaceae</taxon>
        <taxon>Prosthecobacter</taxon>
    </lineage>
</organism>
<dbReference type="Gene3D" id="3.20.20.140">
    <property type="entry name" value="Metal-dependent hydrolases"/>
    <property type="match status" value="1"/>
</dbReference>
<dbReference type="PANTHER" id="PTHR11113:SF14">
    <property type="entry name" value="N-ACETYLGLUCOSAMINE-6-PHOSPHATE DEACETYLASE"/>
    <property type="match status" value="1"/>
</dbReference>
<dbReference type="EMBL" id="FUYE01000001">
    <property type="protein sequence ID" value="SKA76528.1"/>
    <property type="molecule type" value="Genomic_DNA"/>
</dbReference>
<keyword evidence="3" id="KW-0732">Signal</keyword>
<dbReference type="SUPFAM" id="SSF51338">
    <property type="entry name" value="Composite domain of metallo-dependent hydrolases"/>
    <property type="match status" value="1"/>
</dbReference>
<dbReference type="Proteomes" id="UP000190774">
    <property type="component" value="Unassembled WGS sequence"/>
</dbReference>
<accession>A0A1T4WHV7</accession>
<name>A0A1T4WHV7_9BACT</name>
<dbReference type="InterPro" id="IPR013108">
    <property type="entry name" value="Amidohydro_3"/>
</dbReference>
<evidence type="ECO:0000256" key="3">
    <source>
        <dbReference type="SAM" id="SignalP"/>
    </source>
</evidence>
<feature type="signal peptide" evidence="3">
    <location>
        <begin position="1"/>
        <end position="23"/>
    </location>
</feature>
<dbReference type="AlphaFoldDB" id="A0A1T4WHV7"/>
<evidence type="ECO:0000256" key="2">
    <source>
        <dbReference type="ARBA" id="ARBA00022801"/>
    </source>
</evidence>
<feature type="chain" id="PRO_5012798076" evidence="3">
    <location>
        <begin position="24"/>
        <end position="527"/>
    </location>
</feature>
<dbReference type="Gene3D" id="2.30.40.10">
    <property type="entry name" value="Urease, subunit C, domain 1"/>
    <property type="match status" value="1"/>
</dbReference>
<proteinExistence type="inferred from homology"/>
<evidence type="ECO:0000256" key="1">
    <source>
        <dbReference type="ARBA" id="ARBA00010716"/>
    </source>
</evidence>
<dbReference type="STRING" id="48467.SAMN02745166_00192"/>
<dbReference type="InterPro" id="IPR023100">
    <property type="entry name" value="D-aminoacylase_insert_dom_sf"/>
</dbReference>
<feature type="domain" description="Amidohydrolase 3" evidence="4">
    <location>
        <begin position="73"/>
        <end position="510"/>
    </location>
</feature>
<comment type="similarity">
    <text evidence="1">Belongs to the metallo-dependent hydrolases superfamily. NagA family.</text>
</comment>
<dbReference type="SUPFAM" id="SSF51556">
    <property type="entry name" value="Metallo-dependent hydrolases"/>
    <property type="match status" value="1"/>
</dbReference>
<dbReference type="Pfam" id="PF07969">
    <property type="entry name" value="Amidohydro_3"/>
    <property type="match status" value="1"/>
</dbReference>
<keyword evidence="2" id="KW-0378">Hydrolase</keyword>
<dbReference type="OrthoDB" id="9765462at2"/>
<dbReference type="InterPro" id="IPR011059">
    <property type="entry name" value="Metal-dep_hydrolase_composite"/>
</dbReference>
<gene>
    <name evidence="5" type="ORF">SAMN02745166_00192</name>
</gene>
<dbReference type="PANTHER" id="PTHR11113">
    <property type="entry name" value="N-ACETYLGLUCOSAMINE-6-PHOSPHATE DEACETYLASE"/>
    <property type="match status" value="1"/>
</dbReference>
<dbReference type="CDD" id="cd01297">
    <property type="entry name" value="D-aminoacylase"/>
    <property type="match status" value="1"/>
</dbReference>
<dbReference type="InterPro" id="IPR032466">
    <property type="entry name" value="Metal_Hydrolase"/>
</dbReference>